<protein>
    <submittedName>
        <fullName evidence="2">Uncharacterized protein</fullName>
    </submittedName>
</protein>
<name>A0A7K1UGW4_9MICC</name>
<dbReference type="RefSeq" id="WP_157321902.1">
    <property type="nucleotide sequence ID" value="NZ_BMFX01000007.1"/>
</dbReference>
<keyword evidence="3" id="KW-1185">Reference proteome</keyword>
<gene>
    <name evidence="2" type="ORF">GNZ21_04950</name>
</gene>
<comment type="caution">
    <text evidence="2">The sequence shown here is derived from an EMBL/GenBank/DDBJ whole genome shotgun (WGS) entry which is preliminary data.</text>
</comment>
<evidence type="ECO:0000313" key="2">
    <source>
        <dbReference type="EMBL" id="MVT25715.1"/>
    </source>
</evidence>
<sequence length="189" mass="20063">MSKSYQPPFIKTSDQPGVGTHVFVVGESSRAFSGPEWIGTVATPDADASSGERYVVVAPDRAAGDCATFDQAVDRMLVANGHRPPTVDPVEADLIEYGIDSNVFKDWQQIHSDFKLQDADGTRRVMALSGNRGSVLTPWRGPEAASNATDPGAPSRGRSRPRTAAEQLPEGYQSPAPGGPSVGEPGWGR</sequence>
<reference evidence="2 3" key="1">
    <citation type="submission" date="2019-12" db="EMBL/GenBank/DDBJ databases">
        <title>Nesterenkonia muleiensis sp. nov., a novel actinobacterium isolated from sap of Populus euphratica.</title>
        <authorList>
            <person name="Wang R."/>
        </authorList>
    </citation>
    <scope>NUCLEOTIDE SEQUENCE [LARGE SCALE GENOMIC DNA]</scope>
    <source>
        <strain evidence="2 3">F10</strain>
    </source>
</reference>
<feature type="region of interest" description="Disordered" evidence="1">
    <location>
        <begin position="131"/>
        <end position="189"/>
    </location>
</feature>
<evidence type="ECO:0000256" key="1">
    <source>
        <dbReference type="SAM" id="MobiDB-lite"/>
    </source>
</evidence>
<proteinExistence type="predicted"/>
<organism evidence="2 3">
    <name type="scientific">Nesterenkonia alkaliphila</name>
    <dbReference type="NCBI Taxonomy" id="1463631"/>
    <lineage>
        <taxon>Bacteria</taxon>
        <taxon>Bacillati</taxon>
        <taxon>Actinomycetota</taxon>
        <taxon>Actinomycetes</taxon>
        <taxon>Micrococcales</taxon>
        <taxon>Micrococcaceae</taxon>
        <taxon>Nesterenkonia</taxon>
    </lineage>
</organism>
<dbReference type="EMBL" id="WRPM01000031">
    <property type="protein sequence ID" value="MVT25715.1"/>
    <property type="molecule type" value="Genomic_DNA"/>
</dbReference>
<accession>A0A7K1UGW4</accession>
<dbReference type="Proteomes" id="UP000460157">
    <property type="component" value="Unassembled WGS sequence"/>
</dbReference>
<dbReference type="AlphaFoldDB" id="A0A7K1UGW4"/>
<evidence type="ECO:0000313" key="3">
    <source>
        <dbReference type="Proteomes" id="UP000460157"/>
    </source>
</evidence>